<feature type="region of interest" description="Disordered" evidence="1">
    <location>
        <begin position="141"/>
        <end position="160"/>
    </location>
</feature>
<dbReference type="Proteomes" id="UP000258309">
    <property type="component" value="Unassembled WGS sequence"/>
</dbReference>
<dbReference type="EMBL" id="NCSJ02000051">
    <property type="protein sequence ID" value="RFU32635.1"/>
    <property type="molecule type" value="Genomic_DNA"/>
</dbReference>
<dbReference type="STRING" id="5539.A0A3E2HH30"/>
<organism evidence="2 3">
    <name type="scientific">Scytalidium lignicola</name>
    <name type="common">Hyphomycete</name>
    <dbReference type="NCBI Taxonomy" id="5539"/>
    <lineage>
        <taxon>Eukaryota</taxon>
        <taxon>Fungi</taxon>
        <taxon>Dikarya</taxon>
        <taxon>Ascomycota</taxon>
        <taxon>Pezizomycotina</taxon>
        <taxon>Leotiomycetes</taxon>
        <taxon>Leotiomycetes incertae sedis</taxon>
        <taxon>Scytalidium</taxon>
    </lineage>
</organism>
<accession>A0A3E2HH30</accession>
<dbReference type="InterPro" id="IPR027417">
    <property type="entry name" value="P-loop_NTPase"/>
</dbReference>
<feature type="compositionally biased region" description="Low complexity" evidence="1">
    <location>
        <begin position="150"/>
        <end position="160"/>
    </location>
</feature>
<evidence type="ECO:0000313" key="2">
    <source>
        <dbReference type="EMBL" id="RFU32635.1"/>
    </source>
</evidence>
<dbReference type="Gene3D" id="3.40.50.300">
    <property type="entry name" value="P-loop containing nucleotide triphosphate hydrolases"/>
    <property type="match status" value="1"/>
</dbReference>
<feature type="compositionally biased region" description="Basic and acidic residues" evidence="1">
    <location>
        <begin position="218"/>
        <end position="233"/>
    </location>
</feature>
<sequence length="321" mass="35901">MSSSANPLPLEPILASHLLELEIRNRDKFVRNEAVERLATGCEGIDEYVLGGGGVERGVVIGVSAGVEDECGDAGRLISLHLLASMLLSQPILSTKEGGIKQKPTTKAIVIDTTGSFPVSMLARVLRNRLLALREKERRMEVNDMNHSRNSNGESGNINNEVGTEVQRCLEMVSISRAFDLEGMWEVLGEVQSQPAGDQQRDTNVQNQQDDDTGVENQQKHRSIETRNEKVDLTPEILDSEEDESINSDSPYMDQEFTRLRENTAQEPKPLFLNYIDNKDHSDGIEIIVLDNMTNIINELFARKEKTEGWSPMPPHFQAIY</sequence>
<evidence type="ECO:0000313" key="3">
    <source>
        <dbReference type="Proteomes" id="UP000258309"/>
    </source>
</evidence>
<dbReference type="AlphaFoldDB" id="A0A3E2HH30"/>
<feature type="region of interest" description="Disordered" evidence="1">
    <location>
        <begin position="192"/>
        <end position="251"/>
    </location>
</feature>
<proteinExistence type="predicted"/>
<name>A0A3E2HH30_SCYLI</name>
<gene>
    <name evidence="2" type="ORF">B7463_g3702</name>
</gene>
<feature type="non-terminal residue" evidence="2">
    <location>
        <position position="321"/>
    </location>
</feature>
<dbReference type="OrthoDB" id="336321at2759"/>
<comment type="caution">
    <text evidence="2">The sequence shown here is derived from an EMBL/GenBank/DDBJ whole genome shotgun (WGS) entry which is preliminary data.</text>
</comment>
<protein>
    <submittedName>
        <fullName evidence="2">Uncharacterized protein</fullName>
    </submittedName>
</protein>
<reference evidence="2 3" key="1">
    <citation type="submission" date="2018-05" db="EMBL/GenBank/DDBJ databases">
        <title>Draft genome sequence of Scytalidium lignicola DSM 105466, a ubiquitous saprotrophic fungus.</title>
        <authorList>
            <person name="Buettner E."/>
            <person name="Gebauer A.M."/>
            <person name="Hofrichter M."/>
            <person name="Liers C."/>
            <person name="Kellner H."/>
        </authorList>
    </citation>
    <scope>NUCLEOTIDE SEQUENCE [LARGE SCALE GENOMIC DNA]</scope>
    <source>
        <strain evidence="2 3">DSM 105466</strain>
    </source>
</reference>
<keyword evidence="3" id="KW-1185">Reference proteome</keyword>
<evidence type="ECO:0000256" key="1">
    <source>
        <dbReference type="SAM" id="MobiDB-lite"/>
    </source>
</evidence>
<feature type="non-terminal residue" evidence="2">
    <location>
        <position position="1"/>
    </location>
</feature>